<dbReference type="PANTHER" id="PTHR43884">
    <property type="entry name" value="ACYL-COA DEHYDROGENASE"/>
    <property type="match status" value="1"/>
</dbReference>
<evidence type="ECO:0000256" key="2">
    <source>
        <dbReference type="ARBA" id="ARBA00009347"/>
    </source>
</evidence>
<evidence type="ECO:0000256" key="4">
    <source>
        <dbReference type="ARBA" id="ARBA00022827"/>
    </source>
</evidence>
<dbReference type="SUPFAM" id="SSF56645">
    <property type="entry name" value="Acyl-CoA dehydrogenase NM domain-like"/>
    <property type="match status" value="1"/>
</dbReference>
<protein>
    <recommendedName>
        <fullName evidence="7">Cyclohex-1-ene-1-carbonyl-CoA dehydrogenase</fullName>
        <ecNumber evidence="6">1.3.8.10</ecNumber>
    </recommendedName>
</protein>
<feature type="domain" description="Acyl-CoA dehydrogenase/oxidase N-terminal" evidence="11">
    <location>
        <begin position="6"/>
        <end position="118"/>
    </location>
</feature>
<evidence type="ECO:0000256" key="5">
    <source>
        <dbReference type="ARBA" id="ARBA00023002"/>
    </source>
</evidence>
<dbReference type="FunFam" id="1.20.140.10:FF:000004">
    <property type="entry name" value="Acyl-CoA dehydrogenase FadE25"/>
    <property type="match status" value="1"/>
</dbReference>
<dbReference type="InterPro" id="IPR006091">
    <property type="entry name" value="Acyl-CoA_Oxase/DH_mid-dom"/>
</dbReference>
<gene>
    <name evidence="12" type="ORF">IPN91_01075</name>
</gene>
<evidence type="ECO:0000313" key="12">
    <source>
        <dbReference type="EMBL" id="MBK8571238.1"/>
    </source>
</evidence>
<evidence type="ECO:0000256" key="1">
    <source>
        <dbReference type="ARBA" id="ARBA00001974"/>
    </source>
</evidence>
<dbReference type="InterPro" id="IPR009075">
    <property type="entry name" value="AcylCo_DH/oxidase_C"/>
</dbReference>
<proteinExistence type="inferred from homology"/>
<dbReference type="PROSITE" id="PS00073">
    <property type="entry name" value="ACYL_COA_DH_2"/>
    <property type="match status" value="1"/>
</dbReference>
<sequence>MFPQFTEDQSAIREAAKDFAMAEIEPGAAGRDASGEFPKAIVQQLGEMGFLGMTVPESFGGAGVDFLSYILALEQIAYSDASVAVTMSVNNSVACAPILSFGTEAQKQRYLKPLASGEVLGGFMLTEPDAGSDAAALKTRATRVDGGWRLNGAKAWITNGGVGRYFVTMARTDPDKGKKGISAFILDADQPGVVMGRPEAKMGLRSSKTVMVALEDAFVPEDALLGKPGDGLKVAFGGLDGGRIGIAAQALGIAQRAMDESVAYAKARISFGKPIGEHQMIQTYLAEMEARLQASRLLVYRAASLKEAGKSCTVEAATAKLFTTESAVWLCDRAVQIHGGYGYSQEYLVERLYRDVRVTTIYEGTSEIQRMVIARELLK</sequence>
<keyword evidence="5 8" id="KW-0560">Oxidoreductase</keyword>
<evidence type="ECO:0000259" key="10">
    <source>
        <dbReference type="Pfam" id="PF02770"/>
    </source>
</evidence>
<keyword evidence="3 8" id="KW-0285">Flavoprotein</keyword>
<dbReference type="FunFam" id="2.40.110.10:FF:000001">
    <property type="entry name" value="Acyl-CoA dehydrogenase, mitochondrial"/>
    <property type="match status" value="1"/>
</dbReference>
<dbReference type="Pfam" id="PF02770">
    <property type="entry name" value="Acyl-CoA_dh_M"/>
    <property type="match status" value="1"/>
</dbReference>
<dbReference type="InterPro" id="IPR009100">
    <property type="entry name" value="AcylCoA_DH/oxidase_NM_dom_sf"/>
</dbReference>
<accession>A0A936EZW5</accession>
<comment type="caution">
    <text evidence="12">The sequence shown here is derived from an EMBL/GenBank/DDBJ whole genome shotgun (WGS) entry which is preliminary data.</text>
</comment>
<evidence type="ECO:0000259" key="11">
    <source>
        <dbReference type="Pfam" id="PF02771"/>
    </source>
</evidence>
<feature type="domain" description="Acyl-CoA dehydrogenase/oxidase C-terminal" evidence="9">
    <location>
        <begin position="229"/>
        <end position="378"/>
    </location>
</feature>
<dbReference type="InterPro" id="IPR006089">
    <property type="entry name" value="Acyl-CoA_DH_CS"/>
</dbReference>
<dbReference type="PANTHER" id="PTHR43884:SF12">
    <property type="entry name" value="ISOVALERYL-COA DEHYDROGENASE, MITOCHONDRIAL-RELATED"/>
    <property type="match status" value="1"/>
</dbReference>
<dbReference type="Proteomes" id="UP000709959">
    <property type="component" value="Unassembled WGS sequence"/>
</dbReference>
<dbReference type="Gene3D" id="2.40.110.10">
    <property type="entry name" value="Butyryl-CoA Dehydrogenase, subunit A, domain 2"/>
    <property type="match status" value="1"/>
</dbReference>
<evidence type="ECO:0000256" key="7">
    <source>
        <dbReference type="ARBA" id="ARBA00072305"/>
    </source>
</evidence>
<evidence type="ECO:0000313" key="13">
    <source>
        <dbReference type="Proteomes" id="UP000709959"/>
    </source>
</evidence>
<comment type="similarity">
    <text evidence="2 8">Belongs to the acyl-CoA dehydrogenase family.</text>
</comment>
<dbReference type="Pfam" id="PF00441">
    <property type="entry name" value="Acyl-CoA_dh_1"/>
    <property type="match status" value="1"/>
</dbReference>
<evidence type="ECO:0000259" key="9">
    <source>
        <dbReference type="Pfam" id="PF00441"/>
    </source>
</evidence>
<dbReference type="InterPro" id="IPR036250">
    <property type="entry name" value="AcylCo_DH-like_C"/>
</dbReference>
<dbReference type="InterPro" id="IPR037069">
    <property type="entry name" value="AcylCoA_DH/ox_N_sf"/>
</dbReference>
<feature type="domain" description="Acyl-CoA oxidase/dehydrogenase middle" evidence="10">
    <location>
        <begin position="123"/>
        <end position="216"/>
    </location>
</feature>
<dbReference type="SUPFAM" id="SSF47203">
    <property type="entry name" value="Acyl-CoA dehydrogenase C-terminal domain-like"/>
    <property type="match status" value="1"/>
</dbReference>
<dbReference type="PIRSF" id="PIRSF016578">
    <property type="entry name" value="HsaA"/>
    <property type="match status" value="1"/>
</dbReference>
<reference evidence="12 13" key="1">
    <citation type="submission" date="2020-10" db="EMBL/GenBank/DDBJ databases">
        <title>Connecting structure to function with the recovery of over 1000 high-quality activated sludge metagenome-assembled genomes encoding full-length rRNA genes using long-read sequencing.</title>
        <authorList>
            <person name="Singleton C.M."/>
            <person name="Petriglieri F."/>
            <person name="Kristensen J.M."/>
            <person name="Kirkegaard R.H."/>
            <person name="Michaelsen T.Y."/>
            <person name="Andersen M.H."/>
            <person name="Karst S.M."/>
            <person name="Dueholm M.S."/>
            <person name="Nielsen P.H."/>
            <person name="Albertsen M."/>
        </authorList>
    </citation>
    <scope>NUCLEOTIDE SEQUENCE [LARGE SCALE GENOMIC DNA]</scope>
    <source>
        <strain evidence="12">OdNE_18-Q3-R46-58_MAXAC.008</strain>
    </source>
</reference>
<dbReference type="GO" id="GO:0050660">
    <property type="term" value="F:flavin adenine dinucleotide binding"/>
    <property type="evidence" value="ECO:0007669"/>
    <property type="project" value="InterPro"/>
</dbReference>
<keyword evidence="4 8" id="KW-0274">FAD</keyword>
<dbReference type="Gene3D" id="1.20.140.10">
    <property type="entry name" value="Butyryl-CoA Dehydrogenase, subunit A, domain 3"/>
    <property type="match status" value="1"/>
</dbReference>
<name>A0A936EZW5_9BACT</name>
<dbReference type="InterPro" id="IPR046373">
    <property type="entry name" value="Acyl-CoA_Oxase/DH_mid-dom_sf"/>
</dbReference>
<dbReference type="Pfam" id="PF02771">
    <property type="entry name" value="Acyl-CoA_dh_N"/>
    <property type="match status" value="1"/>
</dbReference>
<dbReference type="InterPro" id="IPR013786">
    <property type="entry name" value="AcylCoA_DH/ox_N"/>
</dbReference>
<dbReference type="AlphaFoldDB" id="A0A936EZW5"/>
<dbReference type="EMBL" id="JADKCH010000001">
    <property type="protein sequence ID" value="MBK8571238.1"/>
    <property type="molecule type" value="Genomic_DNA"/>
</dbReference>
<dbReference type="EC" id="1.3.8.10" evidence="6"/>
<evidence type="ECO:0000256" key="8">
    <source>
        <dbReference type="RuleBase" id="RU362125"/>
    </source>
</evidence>
<dbReference type="GO" id="GO:0003995">
    <property type="term" value="F:acyl-CoA dehydrogenase activity"/>
    <property type="evidence" value="ECO:0007669"/>
    <property type="project" value="InterPro"/>
</dbReference>
<organism evidence="12 13">
    <name type="scientific">Candidatus Geothrix odensensis</name>
    <dbReference type="NCBI Taxonomy" id="2954440"/>
    <lineage>
        <taxon>Bacteria</taxon>
        <taxon>Pseudomonadati</taxon>
        <taxon>Acidobacteriota</taxon>
        <taxon>Holophagae</taxon>
        <taxon>Holophagales</taxon>
        <taxon>Holophagaceae</taxon>
        <taxon>Geothrix</taxon>
    </lineage>
</organism>
<dbReference type="Gene3D" id="1.10.540.10">
    <property type="entry name" value="Acyl-CoA dehydrogenase/oxidase, N-terminal domain"/>
    <property type="match status" value="1"/>
</dbReference>
<dbReference type="FunFam" id="1.10.540.10:FF:000002">
    <property type="entry name" value="Acyl-CoA dehydrogenase FadE19"/>
    <property type="match status" value="1"/>
</dbReference>
<evidence type="ECO:0000256" key="6">
    <source>
        <dbReference type="ARBA" id="ARBA00066362"/>
    </source>
</evidence>
<comment type="cofactor">
    <cofactor evidence="1 8">
        <name>FAD</name>
        <dbReference type="ChEBI" id="CHEBI:57692"/>
    </cofactor>
</comment>
<evidence type="ECO:0000256" key="3">
    <source>
        <dbReference type="ARBA" id="ARBA00022630"/>
    </source>
</evidence>